<proteinExistence type="predicted"/>
<evidence type="ECO:0000256" key="1">
    <source>
        <dbReference type="SAM" id="Coils"/>
    </source>
</evidence>
<feature type="region of interest" description="Disordered" evidence="2">
    <location>
        <begin position="1"/>
        <end position="46"/>
    </location>
</feature>
<dbReference type="Proteomes" id="UP001491310">
    <property type="component" value="Unassembled WGS sequence"/>
</dbReference>
<protein>
    <submittedName>
        <fullName evidence="3">Uncharacterized protein</fullName>
    </submittedName>
</protein>
<feature type="coiled-coil region" evidence="1">
    <location>
        <begin position="216"/>
        <end position="257"/>
    </location>
</feature>
<comment type="caution">
    <text evidence="3">The sequence shown here is derived from an EMBL/GenBank/DDBJ whole genome shotgun (WGS) entry which is preliminary data.</text>
</comment>
<keyword evidence="4" id="KW-1185">Reference proteome</keyword>
<name>A0ABR2YAN6_9CHLO</name>
<evidence type="ECO:0000313" key="4">
    <source>
        <dbReference type="Proteomes" id="UP001491310"/>
    </source>
</evidence>
<evidence type="ECO:0000256" key="2">
    <source>
        <dbReference type="SAM" id="MobiDB-lite"/>
    </source>
</evidence>
<organism evidence="3 4">
    <name type="scientific">Coccomyxa subellipsoidea</name>
    <dbReference type="NCBI Taxonomy" id="248742"/>
    <lineage>
        <taxon>Eukaryota</taxon>
        <taxon>Viridiplantae</taxon>
        <taxon>Chlorophyta</taxon>
        <taxon>core chlorophytes</taxon>
        <taxon>Trebouxiophyceae</taxon>
        <taxon>Trebouxiophyceae incertae sedis</taxon>
        <taxon>Coccomyxaceae</taxon>
        <taxon>Coccomyxa</taxon>
    </lineage>
</organism>
<dbReference type="EMBL" id="JALJOT010000019">
    <property type="protein sequence ID" value="KAK9901080.1"/>
    <property type="molecule type" value="Genomic_DNA"/>
</dbReference>
<evidence type="ECO:0000313" key="3">
    <source>
        <dbReference type="EMBL" id="KAK9901080.1"/>
    </source>
</evidence>
<keyword evidence="1" id="KW-0175">Coiled coil</keyword>
<feature type="compositionally biased region" description="Basic and acidic residues" evidence="2">
    <location>
        <begin position="1"/>
        <end position="10"/>
    </location>
</feature>
<reference evidence="3 4" key="1">
    <citation type="journal article" date="2024" name="Nat. Commun.">
        <title>Phylogenomics reveals the evolutionary origins of lichenization in chlorophyte algae.</title>
        <authorList>
            <person name="Puginier C."/>
            <person name="Libourel C."/>
            <person name="Otte J."/>
            <person name="Skaloud P."/>
            <person name="Haon M."/>
            <person name="Grisel S."/>
            <person name="Petersen M."/>
            <person name="Berrin J.G."/>
            <person name="Delaux P.M."/>
            <person name="Dal Grande F."/>
            <person name="Keller J."/>
        </authorList>
    </citation>
    <scope>NUCLEOTIDE SEQUENCE [LARGE SCALE GENOMIC DNA]</scope>
    <source>
        <strain evidence="3 4">SAG 216-7</strain>
    </source>
</reference>
<gene>
    <name evidence="3" type="ORF">WJX75_002294</name>
</gene>
<accession>A0ABR2YAN6</accession>
<sequence length="265" mass="30316">MQRGRPHVEVEVTIVEGEPGLASVDDEEEEEHEDSKKRGGKNGKRAPYLESMQRNLHRFMPLTPEGLYLLSKATTNDEELIAWFNEARELLYLHTILDVGGHTGWTRHVFMDRLNKRLHHLNKKSATARPENKELQDCFAKRAKTPLMRKIEAAQHDIKMCSMKGAREVMDATSGQKSEEQANIWSATPASDAQDREECRALHGRFNQDALKETKVKELEKSQAFLSSKYEELLAKHKEMTNVIKDFRDQLAQAKALPPPSTEQD</sequence>